<dbReference type="GO" id="GO:0016740">
    <property type="term" value="F:transferase activity"/>
    <property type="evidence" value="ECO:0007669"/>
    <property type="project" value="UniProtKB-KW"/>
</dbReference>
<dbReference type="EMBL" id="CP041765">
    <property type="protein sequence ID" value="QDQ98969.1"/>
    <property type="molecule type" value="Genomic_DNA"/>
</dbReference>
<dbReference type="InterPro" id="IPR001173">
    <property type="entry name" value="Glyco_trans_2-like"/>
</dbReference>
<dbReference type="InterPro" id="IPR050834">
    <property type="entry name" value="Glycosyltransf_2"/>
</dbReference>
<dbReference type="Pfam" id="PF00535">
    <property type="entry name" value="Glycos_transf_2"/>
    <property type="match status" value="1"/>
</dbReference>
<dbReference type="OrthoDB" id="3177103at2"/>
<dbReference type="PANTHER" id="PTHR43685:SF2">
    <property type="entry name" value="GLYCOSYLTRANSFERASE 2-LIKE DOMAIN-CONTAINING PROTEIN"/>
    <property type="match status" value="1"/>
</dbReference>
<organism evidence="2 3">
    <name type="scientific">Tomitella fengzijianii</name>
    <dbReference type="NCBI Taxonomy" id="2597660"/>
    <lineage>
        <taxon>Bacteria</taxon>
        <taxon>Bacillati</taxon>
        <taxon>Actinomycetota</taxon>
        <taxon>Actinomycetes</taxon>
        <taxon>Mycobacteriales</taxon>
        <taxon>Tomitella</taxon>
    </lineage>
</organism>
<accession>A0A516X7C4</accession>
<protein>
    <submittedName>
        <fullName evidence="2">Glycosyltransferase</fullName>
    </submittedName>
</protein>
<dbReference type="InterPro" id="IPR029044">
    <property type="entry name" value="Nucleotide-diphossugar_trans"/>
</dbReference>
<gene>
    <name evidence="2" type="ORF">FO059_02845</name>
</gene>
<dbReference type="Gene3D" id="3.90.550.10">
    <property type="entry name" value="Spore Coat Polysaccharide Biosynthesis Protein SpsA, Chain A"/>
    <property type="match status" value="1"/>
</dbReference>
<dbReference type="KEGG" id="toy:FO059_02845"/>
<dbReference type="SUPFAM" id="SSF53448">
    <property type="entry name" value="Nucleotide-diphospho-sugar transferases"/>
    <property type="match status" value="1"/>
</dbReference>
<name>A0A516X7C4_9ACTN</name>
<reference evidence="2 3" key="1">
    <citation type="submission" date="2019-07" db="EMBL/GenBank/DDBJ databases">
        <title>Tomitella cavernea sp. nov., an actinomycete isolated from soil.</title>
        <authorList>
            <person name="Cheng J."/>
        </authorList>
    </citation>
    <scope>NUCLEOTIDE SEQUENCE [LARGE SCALE GENOMIC DNA]</scope>
    <source>
        <strain evidence="2 3">HY188</strain>
    </source>
</reference>
<feature type="domain" description="Glycosyltransferase 2-like" evidence="1">
    <location>
        <begin position="5"/>
        <end position="118"/>
    </location>
</feature>
<reference evidence="2 3" key="2">
    <citation type="submission" date="2019-07" db="EMBL/GenBank/DDBJ databases">
        <authorList>
            <person name="Huang Y."/>
        </authorList>
    </citation>
    <scope>NUCLEOTIDE SEQUENCE [LARGE SCALE GENOMIC DNA]</scope>
    <source>
        <strain evidence="2 3">HY188</strain>
    </source>
</reference>
<evidence type="ECO:0000259" key="1">
    <source>
        <dbReference type="Pfam" id="PF00535"/>
    </source>
</evidence>
<dbReference type="PANTHER" id="PTHR43685">
    <property type="entry name" value="GLYCOSYLTRANSFERASE"/>
    <property type="match status" value="1"/>
</dbReference>
<proteinExistence type="predicted"/>
<dbReference type="AlphaFoldDB" id="A0A516X7C4"/>
<sequence>MQIDVLLPYYGDVDYMKAAASSVLNQTHSAWRLIVLDDGYPSDEPARWFGEISARDDRVVYERNAENLGANGNYRKALAMATAPAVVVMGADDIMLPNYLAHVAEAFSAHPDAAVFECGVQVVDEHDRAIRPLSDAIKGRVAPRPESRTVYEGEELAVGLMRGNWTYFPSLAWKSETVQRIGFREGLDVVQDLALLCDVVAAGGRMVYDPRLGFLYRRHSASDSSVRALDGRRFDEERRFYLEQAERFEALGWKRAAREARNHLTSRLHALALVPKAARTKEARGGLVPLLRHVVR</sequence>
<evidence type="ECO:0000313" key="3">
    <source>
        <dbReference type="Proteomes" id="UP000317344"/>
    </source>
</evidence>
<evidence type="ECO:0000313" key="2">
    <source>
        <dbReference type="EMBL" id="QDQ98969.1"/>
    </source>
</evidence>
<dbReference type="Proteomes" id="UP000317344">
    <property type="component" value="Chromosome"/>
</dbReference>
<keyword evidence="2" id="KW-0808">Transferase</keyword>
<keyword evidence="3" id="KW-1185">Reference proteome</keyword>